<dbReference type="RefSeq" id="WP_344475149.1">
    <property type="nucleotide sequence ID" value="NZ_BAAAQX010000007.1"/>
</dbReference>
<proteinExistence type="predicted"/>
<feature type="region of interest" description="Disordered" evidence="1">
    <location>
        <begin position="1"/>
        <end position="28"/>
    </location>
</feature>
<evidence type="ECO:0000256" key="1">
    <source>
        <dbReference type="SAM" id="MobiDB-lite"/>
    </source>
</evidence>
<keyword evidence="2" id="KW-1133">Transmembrane helix</keyword>
<evidence type="ECO:0000313" key="3">
    <source>
        <dbReference type="EMBL" id="GAA2207699.1"/>
    </source>
</evidence>
<name>A0ABN3CE73_9ACTN</name>
<sequence>MPGEDAHLGSAAPPVVPDQAVSEPAETDELERLRAEVAELRGRLEDRTRRRRHAHLARRIIAAVLVAVAGFGAVCSAIGLWGARTTLDTERWVATVESLPAHPEVTNAMATYLTDQVFTALHVEQRLAEVLPPRATFLAGPVTGAVHGYTKDLVTRFMGTEQFRTLWTDANRFAHAQILAILEGRSQTVSVSGTTVTLNLLPVVNNLLVTIEQRLPTIFGKRLDLPTLTSGTVPPGLRERIETAVGVTLPADFAQIRMYDRPMLGQLQEAMLTFKRSVVLLIGGSVLALGLALWISPHRRRTLLQWGLWLSISAVVLTSGLRAVRDQLLALVPEGVYRQGVSVAVYDIFTELRTWGIWLLWAGVVIAAVCYLVGPGRIPVWLRGNAVRGARSGWEAARSAGRNERLRTWTGRYLDVLRVGGIVVAAVVALLLSSWLSLLVVALLLVGYEVLVTLLARGGEPGKEVPAGADGQEPAGRDITATPVPH</sequence>
<feature type="transmembrane region" description="Helical" evidence="2">
    <location>
        <begin position="355"/>
        <end position="374"/>
    </location>
</feature>
<dbReference type="Proteomes" id="UP001499843">
    <property type="component" value="Unassembled WGS sequence"/>
</dbReference>
<protein>
    <recommendedName>
        <fullName evidence="5">Integral membrane protein</fullName>
    </recommendedName>
</protein>
<evidence type="ECO:0008006" key="5">
    <source>
        <dbReference type="Google" id="ProtNLM"/>
    </source>
</evidence>
<dbReference type="EMBL" id="BAAAQX010000007">
    <property type="protein sequence ID" value="GAA2207699.1"/>
    <property type="molecule type" value="Genomic_DNA"/>
</dbReference>
<evidence type="ECO:0000256" key="2">
    <source>
        <dbReference type="SAM" id="Phobius"/>
    </source>
</evidence>
<organism evidence="3 4">
    <name type="scientific">Nonomuraea monospora</name>
    <dbReference type="NCBI Taxonomy" id="568818"/>
    <lineage>
        <taxon>Bacteria</taxon>
        <taxon>Bacillati</taxon>
        <taxon>Actinomycetota</taxon>
        <taxon>Actinomycetes</taxon>
        <taxon>Streptosporangiales</taxon>
        <taxon>Streptosporangiaceae</taxon>
        <taxon>Nonomuraea</taxon>
    </lineage>
</organism>
<feature type="transmembrane region" description="Helical" evidence="2">
    <location>
        <begin position="60"/>
        <end position="81"/>
    </location>
</feature>
<gene>
    <name evidence="3" type="ORF">GCM10009850_031570</name>
</gene>
<feature type="region of interest" description="Disordered" evidence="1">
    <location>
        <begin position="463"/>
        <end position="486"/>
    </location>
</feature>
<keyword evidence="2" id="KW-0812">Transmembrane</keyword>
<feature type="transmembrane region" description="Helical" evidence="2">
    <location>
        <begin position="303"/>
        <end position="324"/>
    </location>
</feature>
<accession>A0ABN3CE73</accession>
<keyword evidence="4" id="KW-1185">Reference proteome</keyword>
<feature type="transmembrane region" description="Helical" evidence="2">
    <location>
        <begin position="278"/>
        <end position="296"/>
    </location>
</feature>
<keyword evidence="2" id="KW-0472">Membrane</keyword>
<evidence type="ECO:0000313" key="4">
    <source>
        <dbReference type="Proteomes" id="UP001499843"/>
    </source>
</evidence>
<reference evidence="3 4" key="1">
    <citation type="journal article" date="2019" name="Int. J. Syst. Evol. Microbiol.">
        <title>The Global Catalogue of Microorganisms (GCM) 10K type strain sequencing project: providing services to taxonomists for standard genome sequencing and annotation.</title>
        <authorList>
            <consortium name="The Broad Institute Genomics Platform"/>
            <consortium name="The Broad Institute Genome Sequencing Center for Infectious Disease"/>
            <person name="Wu L."/>
            <person name="Ma J."/>
        </authorList>
    </citation>
    <scope>NUCLEOTIDE SEQUENCE [LARGE SCALE GENOMIC DNA]</scope>
    <source>
        <strain evidence="3 4">JCM 16114</strain>
    </source>
</reference>
<comment type="caution">
    <text evidence="3">The sequence shown here is derived from an EMBL/GenBank/DDBJ whole genome shotgun (WGS) entry which is preliminary data.</text>
</comment>